<gene>
    <name evidence="3" type="ORF">GC098_25430</name>
</gene>
<evidence type="ECO:0000259" key="2">
    <source>
        <dbReference type="Pfam" id="PF02709"/>
    </source>
</evidence>
<protein>
    <recommendedName>
        <fullName evidence="2">Galactosyltransferase C-terminal domain-containing protein</fullName>
    </recommendedName>
</protein>
<comment type="caution">
    <text evidence="3">The sequence shown here is derived from an EMBL/GenBank/DDBJ whole genome shotgun (WGS) entry which is preliminary data.</text>
</comment>
<dbReference type="InterPro" id="IPR029044">
    <property type="entry name" value="Nucleotide-diphossugar_trans"/>
</dbReference>
<evidence type="ECO:0000313" key="3">
    <source>
        <dbReference type="EMBL" id="NOU74689.1"/>
    </source>
</evidence>
<accession>A0ABX1Y491</accession>
<dbReference type="SUPFAM" id="SSF53448">
    <property type="entry name" value="Nucleotide-diphospho-sugar transferases"/>
    <property type="match status" value="1"/>
</dbReference>
<dbReference type="Gene3D" id="3.90.550.10">
    <property type="entry name" value="Spore Coat Polysaccharide Biosynthesis Protein SpsA, Chain A"/>
    <property type="match status" value="1"/>
</dbReference>
<dbReference type="EMBL" id="WHOA01000179">
    <property type="protein sequence ID" value="NOU74689.1"/>
    <property type="molecule type" value="Genomic_DNA"/>
</dbReference>
<organism evidence="3 4">
    <name type="scientific">Paenibacillus phytorum</name>
    <dbReference type="NCBI Taxonomy" id="2654977"/>
    <lineage>
        <taxon>Bacteria</taxon>
        <taxon>Bacillati</taxon>
        <taxon>Bacillota</taxon>
        <taxon>Bacilli</taxon>
        <taxon>Bacillales</taxon>
        <taxon>Paenibacillaceae</taxon>
        <taxon>Paenibacillus</taxon>
    </lineage>
</organism>
<keyword evidence="1" id="KW-0808">Transferase</keyword>
<keyword evidence="4" id="KW-1185">Reference proteome</keyword>
<evidence type="ECO:0000256" key="1">
    <source>
        <dbReference type="ARBA" id="ARBA00022679"/>
    </source>
</evidence>
<sequence length="152" mass="17930">MSTDVAPWLMFITRCVSVKKRHFMEVGGFQERFIKYGLEDWELGYRLHKHGLSYRSMNRIIGYHQEHPSAIRNDDPELNNLRIFYDIHGAGDPELALLSICHPWNDPHLYKTLLRKIKRWKSRSNEHSKLGGIIEKALYQSTKFFIGSRAQE</sequence>
<evidence type="ECO:0000313" key="4">
    <source>
        <dbReference type="Proteomes" id="UP000616779"/>
    </source>
</evidence>
<feature type="domain" description="Galactosyltransferase C-terminal" evidence="2">
    <location>
        <begin position="15"/>
        <end position="62"/>
    </location>
</feature>
<dbReference type="Pfam" id="PF02709">
    <property type="entry name" value="Glyco_transf_7C"/>
    <property type="match status" value="1"/>
</dbReference>
<proteinExistence type="predicted"/>
<dbReference type="InterPro" id="IPR027791">
    <property type="entry name" value="Galactosyl_T_C"/>
</dbReference>
<name>A0ABX1Y491_9BACL</name>
<dbReference type="Proteomes" id="UP000616779">
    <property type="component" value="Unassembled WGS sequence"/>
</dbReference>
<reference evidence="3 4" key="1">
    <citation type="submission" date="2019-10" db="EMBL/GenBank/DDBJ databases">
        <title>Description of Paenibacillus terrestris sp. nov.</title>
        <authorList>
            <person name="Carlier A."/>
            <person name="Qi S."/>
        </authorList>
    </citation>
    <scope>NUCLEOTIDE SEQUENCE [LARGE SCALE GENOMIC DNA]</scope>
    <source>
        <strain evidence="3 4">LMG 31458</strain>
    </source>
</reference>